<protein>
    <submittedName>
        <fullName evidence="4">Ferric-dicitrate binding protein FerR, regulates iron transport through sigma-19</fullName>
    </submittedName>
</protein>
<dbReference type="RefSeq" id="WP_089895180.1">
    <property type="nucleotide sequence ID" value="NZ_FOJG01000001.1"/>
</dbReference>
<keyword evidence="1" id="KW-0472">Membrane</keyword>
<dbReference type="InterPro" id="IPR032508">
    <property type="entry name" value="FecR_C"/>
</dbReference>
<accession>A0A1I0RAD0</accession>
<dbReference type="STRING" id="29529.SAMN04488122_2541"/>
<name>A0A1I0RAD0_9BACT</name>
<dbReference type="PANTHER" id="PTHR30273">
    <property type="entry name" value="PERIPLASMIC SIGNAL SENSOR AND SIGMA FACTOR ACTIVATOR FECR-RELATED"/>
    <property type="match status" value="1"/>
</dbReference>
<organism evidence="4 5">
    <name type="scientific">Chitinophaga arvensicola</name>
    <dbReference type="NCBI Taxonomy" id="29529"/>
    <lineage>
        <taxon>Bacteria</taxon>
        <taxon>Pseudomonadati</taxon>
        <taxon>Bacteroidota</taxon>
        <taxon>Chitinophagia</taxon>
        <taxon>Chitinophagales</taxon>
        <taxon>Chitinophagaceae</taxon>
        <taxon>Chitinophaga</taxon>
    </lineage>
</organism>
<evidence type="ECO:0000256" key="1">
    <source>
        <dbReference type="SAM" id="Phobius"/>
    </source>
</evidence>
<evidence type="ECO:0000313" key="4">
    <source>
        <dbReference type="EMBL" id="SEW37743.1"/>
    </source>
</evidence>
<dbReference type="AlphaFoldDB" id="A0A1I0RAD0"/>
<keyword evidence="1" id="KW-0812">Transmembrane</keyword>
<evidence type="ECO:0000313" key="5">
    <source>
        <dbReference type="Proteomes" id="UP000199310"/>
    </source>
</evidence>
<evidence type="ECO:0000259" key="2">
    <source>
        <dbReference type="Pfam" id="PF04773"/>
    </source>
</evidence>
<feature type="domain" description="Protein FecR C-terminal" evidence="3">
    <location>
        <begin position="262"/>
        <end position="329"/>
    </location>
</feature>
<dbReference type="PANTHER" id="PTHR30273:SF2">
    <property type="entry name" value="PROTEIN FECR"/>
    <property type="match status" value="1"/>
</dbReference>
<dbReference type="InterPro" id="IPR012373">
    <property type="entry name" value="Ferrdict_sens_TM"/>
</dbReference>
<dbReference type="Pfam" id="PF04773">
    <property type="entry name" value="FecR"/>
    <property type="match status" value="1"/>
</dbReference>
<dbReference type="PIRSF" id="PIRSF018266">
    <property type="entry name" value="FecR"/>
    <property type="match status" value="1"/>
</dbReference>
<reference evidence="5" key="1">
    <citation type="submission" date="2016-10" db="EMBL/GenBank/DDBJ databases">
        <authorList>
            <person name="Varghese N."/>
            <person name="Submissions S."/>
        </authorList>
    </citation>
    <scope>NUCLEOTIDE SEQUENCE [LARGE SCALE GENOMIC DNA]</scope>
    <source>
        <strain evidence="5">DSM 3695</strain>
    </source>
</reference>
<gene>
    <name evidence="4" type="ORF">SAMN04488122_2541</name>
</gene>
<dbReference type="Gene3D" id="3.55.50.30">
    <property type="match status" value="1"/>
</dbReference>
<sequence>MSIRSHIPVDIELLGKYLSGEASPEEAIAIDNWVADDAENRRLFGEVTAIWERSTPGTGHQLPDKKQALLELQGLLEQSKREKNVPVRKIFPYKSIVAAIGLLLLASGMLYFFFYQEKTPSSASDVVKQTATAISRDTLPDGTVTVLNSYSQLKYSPDFGKKNRELVLNGEAWFDVVPDPQRAFVIHIGDIHIKVLGTAFNVMRDSAKIVAIVKSGTILMYRGGDNITVKAGQKGEYLFNSRHFFVSDTADMNNMSYATRIFSFENTSLGEMVAVLEKAYSTKIIIENKKLENCTMSSSFDNRPLQYILDVISITLNVQWRKEHDTIYINGMACD</sequence>
<dbReference type="Pfam" id="PF16344">
    <property type="entry name" value="FecR_C"/>
    <property type="match status" value="1"/>
</dbReference>
<dbReference type="Gene3D" id="2.60.120.1440">
    <property type="match status" value="1"/>
</dbReference>
<keyword evidence="1" id="KW-1133">Transmembrane helix</keyword>
<dbReference type="OrthoDB" id="1452822at2"/>
<evidence type="ECO:0000259" key="3">
    <source>
        <dbReference type="Pfam" id="PF16344"/>
    </source>
</evidence>
<dbReference type="GO" id="GO:0016989">
    <property type="term" value="F:sigma factor antagonist activity"/>
    <property type="evidence" value="ECO:0007669"/>
    <property type="project" value="TreeGrafter"/>
</dbReference>
<proteinExistence type="predicted"/>
<dbReference type="EMBL" id="FOJG01000001">
    <property type="protein sequence ID" value="SEW37743.1"/>
    <property type="molecule type" value="Genomic_DNA"/>
</dbReference>
<dbReference type="Proteomes" id="UP000199310">
    <property type="component" value="Unassembled WGS sequence"/>
</dbReference>
<feature type="domain" description="FecR protein" evidence="2">
    <location>
        <begin position="134"/>
        <end position="218"/>
    </location>
</feature>
<dbReference type="InterPro" id="IPR006860">
    <property type="entry name" value="FecR"/>
</dbReference>
<keyword evidence="5" id="KW-1185">Reference proteome</keyword>
<feature type="transmembrane region" description="Helical" evidence="1">
    <location>
        <begin position="90"/>
        <end position="114"/>
    </location>
</feature>